<evidence type="ECO:0000256" key="1">
    <source>
        <dbReference type="SAM" id="MobiDB-lite"/>
    </source>
</evidence>
<feature type="region of interest" description="Disordered" evidence="1">
    <location>
        <begin position="1"/>
        <end position="20"/>
    </location>
</feature>
<evidence type="ECO:0000313" key="3">
    <source>
        <dbReference type="Proteomes" id="UP000321328"/>
    </source>
</evidence>
<sequence length="86" mass="9292">MALDRSSTTRQGGRGRDEIRRRDAELRALADEPAVPCGLRELGLREDQLDTVAALTEPSVPEDNSVSVGDGSLRRLGGSRLDGEDM</sequence>
<keyword evidence="3" id="KW-1185">Reference proteome</keyword>
<organism evidence="2 3">
    <name type="scientific">Pseudonocardia asaccharolytica DSM 44247 = NBRC 16224</name>
    <dbReference type="NCBI Taxonomy" id="1123024"/>
    <lineage>
        <taxon>Bacteria</taxon>
        <taxon>Bacillati</taxon>
        <taxon>Actinomycetota</taxon>
        <taxon>Actinomycetes</taxon>
        <taxon>Pseudonocardiales</taxon>
        <taxon>Pseudonocardiaceae</taxon>
        <taxon>Pseudonocardia</taxon>
    </lineage>
</organism>
<feature type="compositionally biased region" description="Low complexity" evidence="1">
    <location>
        <begin position="69"/>
        <end position="79"/>
    </location>
</feature>
<name>A0A511CVB7_9PSEU</name>
<accession>A0A511CVB7</accession>
<dbReference type="AlphaFoldDB" id="A0A511CVB7"/>
<proteinExistence type="predicted"/>
<evidence type="ECO:0000313" key="2">
    <source>
        <dbReference type="EMBL" id="GEL16516.1"/>
    </source>
</evidence>
<gene>
    <name evidence="2" type="ORF">PA7_03530</name>
</gene>
<dbReference type="EMBL" id="BJVI01000002">
    <property type="protein sequence ID" value="GEL16516.1"/>
    <property type="molecule type" value="Genomic_DNA"/>
</dbReference>
<reference evidence="2 3" key="1">
    <citation type="submission" date="2019-07" db="EMBL/GenBank/DDBJ databases">
        <title>Whole genome shotgun sequence of Pseudonocardia asaccharolytica NBRC 16224.</title>
        <authorList>
            <person name="Hosoyama A."/>
            <person name="Uohara A."/>
            <person name="Ohji S."/>
            <person name="Ichikawa N."/>
        </authorList>
    </citation>
    <scope>NUCLEOTIDE SEQUENCE [LARGE SCALE GENOMIC DNA]</scope>
    <source>
        <strain evidence="2 3">NBRC 16224</strain>
    </source>
</reference>
<comment type="caution">
    <text evidence="2">The sequence shown here is derived from an EMBL/GenBank/DDBJ whole genome shotgun (WGS) entry which is preliminary data.</text>
</comment>
<feature type="compositionally biased region" description="Low complexity" evidence="1">
    <location>
        <begin position="1"/>
        <end position="11"/>
    </location>
</feature>
<feature type="region of interest" description="Disordered" evidence="1">
    <location>
        <begin position="55"/>
        <end position="86"/>
    </location>
</feature>
<dbReference type="Proteomes" id="UP000321328">
    <property type="component" value="Unassembled WGS sequence"/>
</dbReference>
<protein>
    <submittedName>
        <fullName evidence="2">Uncharacterized protein</fullName>
    </submittedName>
</protein>
<dbReference type="STRING" id="1123024.GCA_000423625_00608"/>